<dbReference type="EMBL" id="SJCY01000004">
    <property type="protein sequence ID" value="TDG36392.1"/>
    <property type="molecule type" value="Genomic_DNA"/>
</dbReference>
<dbReference type="InterPro" id="IPR001322">
    <property type="entry name" value="Lamin_tail_dom"/>
</dbReference>
<dbReference type="InterPro" id="IPR036415">
    <property type="entry name" value="Lamin_tail_dom_sf"/>
</dbReference>
<reference evidence="2 3" key="1">
    <citation type="submission" date="2019-02" db="EMBL/GenBank/DDBJ databases">
        <title>Pedobacter sp. nov., a novel speices isolated from soil of pinguins habitat in Antarcitica.</title>
        <authorList>
            <person name="He R.-H."/>
        </authorList>
    </citation>
    <scope>NUCLEOTIDE SEQUENCE [LARGE SCALE GENOMIC DNA]</scope>
    <source>
        <strain evidence="2 3">E01020</strain>
    </source>
</reference>
<dbReference type="PROSITE" id="PS51257">
    <property type="entry name" value="PROKAR_LIPOPROTEIN"/>
    <property type="match status" value="1"/>
</dbReference>
<evidence type="ECO:0000313" key="3">
    <source>
        <dbReference type="Proteomes" id="UP000295668"/>
    </source>
</evidence>
<dbReference type="RefSeq" id="WP_133262122.1">
    <property type="nucleotide sequence ID" value="NZ_SJCY01000004.1"/>
</dbReference>
<dbReference type="PROSITE" id="PS51841">
    <property type="entry name" value="LTD"/>
    <property type="match status" value="1"/>
</dbReference>
<keyword evidence="3" id="KW-1185">Reference proteome</keyword>
<dbReference type="AlphaFoldDB" id="A0A4R5MLB6"/>
<proteinExistence type="predicted"/>
<feature type="domain" description="LTD" evidence="1">
    <location>
        <begin position="126"/>
        <end position="244"/>
    </location>
</feature>
<gene>
    <name evidence="2" type="ORF">EZJ43_07695</name>
</gene>
<evidence type="ECO:0000259" key="1">
    <source>
        <dbReference type="PROSITE" id="PS51841"/>
    </source>
</evidence>
<comment type="caution">
    <text evidence="2">The sequence shown here is derived from an EMBL/GenBank/DDBJ whole genome shotgun (WGS) entry which is preliminary data.</text>
</comment>
<dbReference type="SUPFAM" id="SSF74853">
    <property type="entry name" value="Lamin A/C globular tail domain"/>
    <property type="match status" value="1"/>
</dbReference>
<evidence type="ECO:0000313" key="2">
    <source>
        <dbReference type="EMBL" id="TDG36392.1"/>
    </source>
</evidence>
<organism evidence="2 3">
    <name type="scientific">Pedobacter changchengzhani</name>
    <dbReference type="NCBI Taxonomy" id="2529274"/>
    <lineage>
        <taxon>Bacteria</taxon>
        <taxon>Pseudomonadati</taxon>
        <taxon>Bacteroidota</taxon>
        <taxon>Sphingobacteriia</taxon>
        <taxon>Sphingobacteriales</taxon>
        <taxon>Sphingobacteriaceae</taxon>
        <taxon>Pedobacter</taxon>
    </lineage>
</organism>
<dbReference type="OrthoDB" id="1522982at2"/>
<protein>
    <submittedName>
        <fullName evidence="2">Lamin tail domain-containing protein</fullName>
    </submittedName>
</protein>
<dbReference type="Pfam" id="PF00932">
    <property type="entry name" value="LTD"/>
    <property type="match status" value="1"/>
</dbReference>
<name>A0A4R5MLB6_9SPHI</name>
<sequence>MKLKNFILIGLTPLMFFSACVKDEIYNGPATIDKVSIMPEAPKSTDDVTVNAQITDLKGITSATLYYRISPSATFLPVTMKSGAGFMFSGTIPASPLNTKIEYYIEVKNNGGFTTVSPSNAPAKLASYTVGVSSAVKIFINEAFSDGTKDATDPDWVEIYNGSDIAVDLSGYAFYDEGIKSSAGAKPKRILNSGTIIPAKGFLVLKTENTAGEYAVEFGLGSSGDAVYLENTTGIVVSSLDFSSISLVGKKSYGRQPDGSTNFVIFTTPTKGTSNN</sequence>
<accession>A0A4R5MLB6</accession>
<dbReference type="Proteomes" id="UP000295668">
    <property type="component" value="Unassembled WGS sequence"/>
</dbReference>